<accession>F8L9Z4</accession>
<sequence length="150" mass="16853">MKFEIVTKWMLGFALMSAPLMASDEEPEEHIQVGSRALGHAERVLIQEQKYELIRKLENGDELTEEESECVLAEEEAEDGEVKSKLIKKSAGTSTTYYTSHEGATHHPIAVSLMGDTVQLEDGSIWIVSSEDRYQTFDWMTGDTIVIVQT</sequence>
<dbReference type="AlphaFoldDB" id="F8L9Z4"/>
<evidence type="ECO:0000313" key="2">
    <source>
        <dbReference type="EMBL" id="CCB90300.1"/>
    </source>
</evidence>
<reference evidence="2" key="1">
    <citation type="submission" date="2011-05" db="EMBL/GenBank/DDBJ databases">
        <title>Unity in variety -- the pan-genome of the Chlamydiae.</title>
        <authorList>
            <person name="Collingro A."/>
            <person name="Tischler P."/>
            <person name="Weinmaier T."/>
            <person name="Penz T."/>
            <person name="Heinz E."/>
            <person name="Brunham R.C."/>
            <person name="Read T.D."/>
            <person name="Bavoil P.M."/>
            <person name="Sachse K."/>
            <person name="Kahane S."/>
            <person name="Friedman M.G."/>
            <person name="Rattei T."/>
            <person name="Myers G.S.A."/>
            <person name="Horn M."/>
        </authorList>
    </citation>
    <scope>NUCLEOTIDE SEQUENCE</scope>
    <source>
        <strain evidence="2">2032/99</strain>
    </source>
</reference>
<name>F8L9Z4_9BACT</name>
<evidence type="ECO:0008006" key="3">
    <source>
        <dbReference type="Google" id="ProtNLM"/>
    </source>
</evidence>
<dbReference type="EMBL" id="FR872596">
    <property type="protein sequence ID" value="CCB90300.1"/>
    <property type="molecule type" value="Genomic_DNA"/>
</dbReference>
<feature type="signal peptide" evidence="1">
    <location>
        <begin position="1"/>
        <end position="22"/>
    </location>
</feature>
<feature type="chain" id="PRO_5003374139" description="Secreted protein" evidence="1">
    <location>
        <begin position="23"/>
        <end position="150"/>
    </location>
</feature>
<gene>
    <name evidence="2" type="ORF">WCH_CO16030</name>
</gene>
<evidence type="ECO:0000256" key="1">
    <source>
        <dbReference type="SAM" id="SignalP"/>
    </source>
</evidence>
<feature type="non-terminal residue" evidence="2">
    <location>
        <position position="150"/>
    </location>
</feature>
<organism evidence="2">
    <name type="scientific">Waddlia chondrophila 2032/99</name>
    <dbReference type="NCBI Taxonomy" id="765953"/>
    <lineage>
        <taxon>Bacteria</taxon>
        <taxon>Pseudomonadati</taxon>
        <taxon>Chlamydiota</taxon>
        <taxon>Chlamydiia</taxon>
        <taxon>Parachlamydiales</taxon>
        <taxon>Waddliaceae</taxon>
        <taxon>Waddlia</taxon>
    </lineage>
</organism>
<keyword evidence="1" id="KW-0732">Signal</keyword>
<proteinExistence type="predicted"/>
<protein>
    <recommendedName>
        <fullName evidence="3">Secreted protein</fullName>
    </recommendedName>
</protein>